<evidence type="ECO:0000313" key="1">
    <source>
        <dbReference type="EMBL" id="KAJ1893485.1"/>
    </source>
</evidence>
<dbReference type="Proteomes" id="UP001150581">
    <property type="component" value="Unassembled WGS sequence"/>
</dbReference>
<dbReference type="EMBL" id="JANBPG010000827">
    <property type="protein sequence ID" value="KAJ1893485.1"/>
    <property type="molecule type" value="Genomic_DNA"/>
</dbReference>
<protein>
    <submittedName>
        <fullName evidence="1">Uncharacterized protein</fullName>
    </submittedName>
</protein>
<keyword evidence="2" id="KW-1185">Reference proteome</keyword>
<organism evidence="1 2">
    <name type="scientific">Kickxella alabastrina</name>
    <dbReference type="NCBI Taxonomy" id="61397"/>
    <lineage>
        <taxon>Eukaryota</taxon>
        <taxon>Fungi</taxon>
        <taxon>Fungi incertae sedis</taxon>
        <taxon>Zoopagomycota</taxon>
        <taxon>Kickxellomycotina</taxon>
        <taxon>Kickxellomycetes</taxon>
        <taxon>Kickxellales</taxon>
        <taxon>Kickxellaceae</taxon>
        <taxon>Kickxella</taxon>
    </lineage>
</organism>
<evidence type="ECO:0000313" key="2">
    <source>
        <dbReference type="Proteomes" id="UP001150581"/>
    </source>
</evidence>
<reference evidence="1" key="1">
    <citation type="submission" date="2022-07" db="EMBL/GenBank/DDBJ databases">
        <title>Phylogenomic reconstructions and comparative analyses of Kickxellomycotina fungi.</title>
        <authorList>
            <person name="Reynolds N.K."/>
            <person name="Stajich J.E."/>
            <person name="Barry K."/>
            <person name="Grigoriev I.V."/>
            <person name="Crous P."/>
            <person name="Smith M.E."/>
        </authorList>
    </citation>
    <scope>NUCLEOTIDE SEQUENCE</scope>
    <source>
        <strain evidence="1">Benny 63K</strain>
    </source>
</reference>
<comment type="caution">
    <text evidence="1">The sequence shown here is derived from an EMBL/GenBank/DDBJ whole genome shotgun (WGS) entry which is preliminary data.</text>
</comment>
<sequence>MNDTPMPIDMPFEPFHNSHSLTLRYRDRQLIDDIAGEDVPADVAQLVVCMSDLPPSTKIVRPGMLWPQGLLLPNDTMVIVVDNQSIIRFVGSLEDPGKLI</sequence>
<name>A0ACC1IF40_9FUNG</name>
<proteinExistence type="predicted"/>
<accession>A0ACC1IF40</accession>
<gene>
    <name evidence="1" type="ORF">LPJ66_005723</name>
</gene>